<dbReference type="GO" id="GO:0006508">
    <property type="term" value="P:proteolysis"/>
    <property type="evidence" value="ECO:0007669"/>
    <property type="project" value="UniProtKB-KW"/>
</dbReference>
<name>A0A6J4KGY2_9BACT</name>
<evidence type="ECO:0000256" key="11">
    <source>
        <dbReference type="ARBA" id="ARBA00023136"/>
    </source>
</evidence>
<evidence type="ECO:0000259" key="13">
    <source>
        <dbReference type="Pfam" id="PF01435"/>
    </source>
</evidence>
<evidence type="ECO:0000256" key="3">
    <source>
        <dbReference type="ARBA" id="ARBA00022475"/>
    </source>
</evidence>
<keyword evidence="10 12" id="KW-0482">Metalloprotease</keyword>
<keyword evidence="8 12" id="KW-0862">Zinc</keyword>
<evidence type="ECO:0000313" key="14">
    <source>
        <dbReference type="EMBL" id="CAA9305826.1"/>
    </source>
</evidence>
<evidence type="ECO:0000256" key="1">
    <source>
        <dbReference type="ARBA" id="ARBA00004651"/>
    </source>
</evidence>
<comment type="subcellular location">
    <subcellularLocation>
        <location evidence="1 12">Cell membrane</location>
        <topology evidence="1 12">Multi-pass membrane protein</topology>
    </subcellularLocation>
</comment>
<keyword evidence="9 12" id="KW-1133">Transmembrane helix</keyword>
<dbReference type="EC" id="3.4.24.-" evidence="12"/>
<evidence type="ECO:0000256" key="6">
    <source>
        <dbReference type="ARBA" id="ARBA00022723"/>
    </source>
</evidence>
<dbReference type="GO" id="GO:0004222">
    <property type="term" value="F:metalloendopeptidase activity"/>
    <property type="evidence" value="ECO:0007669"/>
    <property type="project" value="UniProtKB-UniRule"/>
</dbReference>
<sequence>MNNVKVFGLMAGLTALFVMAGGALGGQGGMMIALLMAAAMNFFAYFASAKMVLRMYNAQVVTAAEAPELYEMVDRLRQRAALPMPTVAIAPHMQPNAFATGRNPEHAVVCVTEGILQLVSRDELEGVIAHELAHIKNRDMLLQTFTATIAGAISSLGQMWMWSAIFGGSDDEEGGSPVGALLMMVLAPIAAGIIQMAISRQREFKADLVGAQICGRPLSLAHALRKLEAGAERIPMHVSPSAAPLAQVNPLSSMHGGGFSKLFSTHPPTEERVARLEAMARG</sequence>
<dbReference type="GO" id="GO:0008270">
    <property type="term" value="F:zinc ion binding"/>
    <property type="evidence" value="ECO:0007669"/>
    <property type="project" value="UniProtKB-UniRule"/>
</dbReference>
<dbReference type="HAMAP" id="MF_00188">
    <property type="entry name" value="Pept_M48_protease_HtpX"/>
    <property type="match status" value="1"/>
</dbReference>
<keyword evidence="6 12" id="KW-0479">Metal-binding</keyword>
<dbReference type="Pfam" id="PF01435">
    <property type="entry name" value="Peptidase_M48"/>
    <property type="match status" value="1"/>
</dbReference>
<evidence type="ECO:0000256" key="2">
    <source>
        <dbReference type="ARBA" id="ARBA00009779"/>
    </source>
</evidence>
<protein>
    <recommendedName>
        <fullName evidence="12">Protease HtpX homolog</fullName>
        <ecNumber evidence="12">3.4.24.-</ecNumber>
    </recommendedName>
</protein>
<organism evidence="14">
    <name type="scientific">uncultured Gemmatimonadota bacterium</name>
    <dbReference type="NCBI Taxonomy" id="203437"/>
    <lineage>
        <taxon>Bacteria</taxon>
        <taxon>Pseudomonadati</taxon>
        <taxon>Gemmatimonadota</taxon>
        <taxon>environmental samples</taxon>
    </lineage>
</organism>
<dbReference type="InterPro" id="IPR050083">
    <property type="entry name" value="HtpX_protease"/>
</dbReference>
<evidence type="ECO:0000256" key="4">
    <source>
        <dbReference type="ARBA" id="ARBA00022670"/>
    </source>
</evidence>
<dbReference type="InterPro" id="IPR001915">
    <property type="entry name" value="Peptidase_M48"/>
</dbReference>
<dbReference type="InterPro" id="IPR022919">
    <property type="entry name" value="Pept_M48_protease_HtpX"/>
</dbReference>
<accession>A0A6J4KGY2</accession>
<evidence type="ECO:0000256" key="9">
    <source>
        <dbReference type="ARBA" id="ARBA00022989"/>
    </source>
</evidence>
<evidence type="ECO:0000256" key="12">
    <source>
        <dbReference type="HAMAP-Rule" id="MF_00188"/>
    </source>
</evidence>
<feature type="transmembrane region" description="Helical" evidence="12">
    <location>
        <begin position="30"/>
        <end position="47"/>
    </location>
</feature>
<feature type="binding site" evidence="12">
    <location>
        <position position="203"/>
    </location>
    <ligand>
        <name>Zn(2+)</name>
        <dbReference type="ChEBI" id="CHEBI:29105"/>
        <note>catalytic</note>
    </ligand>
</feature>
<comment type="similarity">
    <text evidence="2 12">Belongs to the peptidase M48B family.</text>
</comment>
<dbReference type="PANTHER" id="PTHR43221:SF1">
    <property type="entry name" value="PROTEASE HTPX"/>
    <property type="match status" value="1"/>
</dbReference>
<dbReference type="CDD" id="cd07336">
    <property type="entry name" value="M48B_HtpX_like"/>
    <property type="match status" value="1"/>
</dbReference>
<keyword evidence="3 12" id="KW-1003">Cell membrane</keyword>
<keyword evidence="4 12" id="KW-0645">Protease</keyword>
<dbReference type="AlphaFoldDB" id="A0A6J4KGY2"/>
<evidence type="ECO:0000256" key="7">
    <source>
        <dbReference type="ARBA" id="ARBA00022801"/>
    </source>
</evidence>
<feature type="binding site" evidence="12">
    <location>
        <position position="130"/>
    </location>
    <ligand>
        <name>Zn(2+)</name>
        <dbReference type="ChEBI" id="CHEBI:29105"/>
        <note>catalytic</note>
    </ligand>
</feature>
<comment type="cofactor">
    <cofactor evidence="12">
        <name>Zn(2+)</name>
        <dbReference type="ChEBI" id="CHEBI:29105"/>
    </cofactor>
    <text evidence="12">Binds 1 zinc ion per subunit.</text>
</comment>
<evidence type="ECO:0000256" key="5">
    <source>
        <dbReference type="ARBA" id="ARBA00022692"/>
    </source>
</evidence>
<keyword evidence="5 12" id="KW-0812">Transmembrane</keyword>
<keyword evidence="11 12" id="KW-0472">Membrane</keyword>
<dbReference type="GO" id="GO:0005886">
    <property type="term" value="C:plasma membrane"/>
    <property type="evidence" value="ECO:0007669"/>
    <property type="project" value="UniProtKB-SubCell"/>
</dbReference>
<feature type="transmembrane region" description="Helical" evidence="12">
    <location>
        <begin position="178"/>
        <end position="198"/>
    </location>
</feature>
<keyword evidence="7 12" id="KW-0378">Hydrolase</keyword>
<proteinExistence type="inferred from homology"/>
<feature type="domain" description="Peptidase M48" evidence="13">
    <location>
        <begin position="64"/>
        <end position="279"/>
    </location>
</feature>
<dbReference type="EMBL" id="CADCTW010000046">
    <property type="protein sequence ID" value="CAA9305826.1"/>
    <property type="molecule type" value="Genomic_DNA"/>
</dbReference>
<feature type="binding site" evidence="12">
    <location>
        <position position="134"/>
    </location>
    <ligand>
        <name>Zn(2+)</name>
        <dbReference type="ChEBI" id="CHEBI:29105"/>
        <note>catalytic</note>
    </ligand>
</feature>
<reference evidence="14" key="1">
    <citation type="submission" date="2020-02" db="EMBL/GenBank/DDBJ databases">
        <authorList>
            <person name="Meier V. D."/>
        </authorList>
    </citation>
    <scope>NUCLEOTIDE SEQUENCE</scope>
    <source>
        <strain evidence="14">AVDCRST_MAG68</strain>
    </source>
</reference>
<feature type="transmembrane region" description="Helical" evidence="12">
    <location>
        <begin position="145"/>
        <end position="166"/>
    </location>
</feature>
<gene>
    <name evidence="12" type="primary">htpX</name>
    <name evidence="14" type="ORF">AVDCRST_MAG68-817</name>
</gene>
<evidence type="ECO:0000256" key="8">
    <source>
        <dbReference type="ARBA" id="ARBA00022833"/>
    </source>
</evidence>
<evidence type="ECO:0000256" key="10">
    <source>
        <dbReference type="ARBA" id="ARBA00023049"/>
    </source>
</evidence>
<dbReference type="PANTHER" id="PTHR43221">
    <property type="entry name" value="PROTEASE HTPX"/>
    <property type="match status" value="1"/>
</dbReference>
<feature type="active site" evidence="12">
    <location>
        <position position="131"/>
    </location>
</feature>
<dbReference type="Gene3D" id="3.30.2010.10">
    <property type="entry name" value="Metalloproteases ('zincins'), catalytic domain"/>
    <property type="match status" value="1"/>
</dbReference>